<dbReference type="InterPro" id="IPR011009">
    <property type="entry name" value="Kinase-like_dom_sf"/>
</dbReference>
<evidence type="ECO:0000256" key="10">
    <source>
        <dbReference type="RuleBase" id="RU000304"/>
    </source>
</evidence>
<name>A0A0G4GVS2_VITBC</name>
<keyword evidence="7 11" id="KW-0418">Kinase</keyword>
<dbReference type="VEuPathDB" id="CryptoDB:Vbra_18778"/>
<comment type="catalytic activity">
    <reaction evidence="11">
        <text>L-threonyl-[protein] + ATP = O-phospho-L-threonyl-[protein] + ADP + H(+)</text>
        <dbReference type="Rhea" id="RHEA:46608"/>
        <dbReference type="Rhea" id="RHEA-COMP:11060"/>
        <dbReference type="Rhea" id="RHEA-COMP:11605"/>
        <dbReference type="ChEBI" id="CHEBI:15378"/>
        <dbReference type="ChEBI" id="CHEBI:30013"/>
        <dbReference type="ChEBI" id="CHEBI:30616"/>
        <dbReference type="ChEBI" id="CHEBI:61977"/>
        <dbReference type="ChEBI" id="CHEBI:456216"/>
        <dbReference type="EC" id="2.7.11.24"/>
    </reaction>
</comment>
<dbReference type="PROSITE" id="PS00107">
    <property type="entry name" value="PROTEIN_KINASE_ATP"/>
    <property type="match status" value="1"/>
</dbReference>
<keyword evidence="4" id="KW-0597">Phosphoprotein</keyword>
<evidence type="ECO:0000256" key="3">
    <source>
        <dbReference type="ARBA" id="ARBA00022527"/>
    </source>
</evidence>
<keyword evidence="14" id="KW-1185">Reference proteome</keyword>
<evidence type="ECO:0000256" key="9">
    <source>
        <dbReference type="PROSITE-ProRule" id="PRU10141"/>
    </source>
</evidence>
<evidence type="ECO:0000313" key="13">
    <source>
        <dbReference type="EMBL" id="CEM34961.1"/>
    </source>
</evidence>
<dbReference type="Pfam" id="PF00069">
    <property type="entry name" value="Pkinase"/>
    <property type="match status" value="1"/>
</dbReference>
<evidence type="ECO:0000259" key="12">
    <source>
        <dbReference type="PROSITE" id="PS50011"/>
    </source>
</evidence>
<reference evidence="13 14" key="1">
    <citation type="submission" date="2014-11" db="EMBL/GenBank/DDBJ databases">
        <authorList>
            <person name="Zhu J."/>
            <person name="Qi W."/>
            <person name="Song R."/>
        </authorList>
    </citation>
    <scope>NUCLEOTIDE SEQUENCE [LARGE SCALE GENOMIC DNA]</scope>
</reference>
<evidence type="ECO:0000256" key="11">
    <source>
        <dbReference type="RuleBase" id="RU361165"/>
    </source>
</evidence>
<dbReference type="CDD" id="cd07834">
    <property type="entry name" value="STKc_MAPK"/>
    <property type="match status" value="1"/>
</dbReference>
<comment type="similarity">
    <text evidence="11">Belongs to the protein kinase superfamily. Ser/Thr protein kinase family. MAP kinase subfamily.</text>
</comment>
<dbReference type="InterPro" id="IPR008271">
    <property type="entry name" value="Ser/Thr_kinase_AS"/>
</dbReference>
<protein>
    <recommendedName>
        <fullName evidence="2 11">Mitogen-activated protein kinase</fullName>
        <ecNumber evidence="2 11">2.7.11.24</ecNumber>
    </recommendedName>
</protein>
<comment type="activity regulation">
    <text evidence="11">Activated by threonine and tyrosine phosphorylation.</text>
</comment>
<dbReference type="SUPFAM" id="SSF56112">
    <property type="entry name" value="Protein kinase-like (PK-like)"/>
    <property type="match status" value="1"/>
</dbReference>
<dbReference type="FunFam" id="3.30.200.20:FF:000028">
    <property type="entry name" value="Mitogen-activated protein kinase"/>
    <property type="match status" value="1"/>
</dbReference>
<dbReference type="InterPro" id="IPR050117">
    <property type="entry name" value="MAPK"/>
</dbReference>
<feature type="binding site" evidence="9">
    <location>
        <position position="81"/>
    </location>
    <ligand>
        <name>ATP</name>
        <dbReference type="ChEBI" id="CHEBI:30616"/>
    </ligand>
</feature>
<dbReference type="EC" id="2.7.11.24" evidence="2 11"/>
<evidence type="ECO:0000256" key="2">
    <source>
        <dbReference type="ARBA" id="ARBA00012411"/>
    </source>
</evidence>
<dbReference type="Gene3D" id="1.10.510.10">
    <property type="entry name" value="Transferase(Phosphotransferase) domain 1"/>
    <property type="match status" value="1"/>
</dbReference>
<dbReference type="STRING" id="1169540.A0A0G4GVS2"/>
<proteinExistence type="inferred from homology"/>
<dbReference type="PhylomeDB" id="A0A0G4GVS2"/>
<gene>
    <name evidence="13" type="ORF">Vbra_18778</name>
</gene>
<evidence type="ECO:0000256" key="6">
    <source>
        <dbReference type="ARBA" id="ARBA00022741"/>
    </source>
</evidence>
<dbReference type="PANTHER" id="PTHR24055">
    <property type="entry name" value="MITOGEN-ACTIVATED PROTEIN KINASE"/>
    <property type="match status" value="1"/>
</dbReference>
<keyword evidence="6 9" id="KW-0547">Nucleotide-binding</keyword>
<evidence type="ECO:0000313" key="14">
    <source>
        <dbReference type="Proteomes" id="UP000041254"/>
    </source>
</evidence>
<evidence type="ECO:0000256" key="4">
    <source>
        <dbReference type="ARBA" id="ARBA00022553"/>
    </source>
</evidence>
<organism evidence="13 14">
    <name type="scientific">Vitrella brassicaformis (strain CCMP3155)</name>
    <dbReference type="NCBI Taxonomy" id="1169540"/>
    <lineage>
        <taxon>Eukaryota</taxon>
        <taxon>Sar</taxon>
        <taxon>Alveolata</taxon>
        <taxon>Colpodellida</taxon>
        <taxon>Vitrellaceae</taxon>
        <taxon>Vitrella</taxon>
    </lineage>
</organism>
<sequence length="426" mass="48389">MTEGLTSFYGLVDCSTLPRFTMPAAQPLEKTKKVTVENNGAQVVFEVPERMELIRKVGSGAYGVVVSFKEKTTGQKVAVKKVENAFNDLIDAKRILREIRILGHLKHENFIGIQDMYPPKSPDFEDIYIVTDLMETDLHRVIYSKQELTDEHFQYFIYQLLRGLLYLHSANVLHRDLKPSNILVNKNCDLKICDLGLARGLAESDSAGADAPLTDYVVTRWYRAPEVVLDASNYGRAVDVWAVGCIFCELLGRRALFTGRDHLDQIKQIINILGTPKEEDLQWLPQGGAARRFLTKIPSSKGKRLTEVFPKANPDALDLVSKMLAFDPNKRISVDDALKHKYFEGLHSEEDEPRCDTAIDWSFDNFQPTKPLLQQKVYTECAVFHPDILDRDAAALKEKGWDREARKRLAEAETARKQRSEESSTQ</sequence>
<dbReference type="PROSITE" id="PS50011">
    <property type="entry name" value="PROTEIN_KINASE_DOM"/>
    <property type="match status" value="1"/>
</dbReference>
<dbReference type="Gene3D" id="3.30.200.20">
    <property type="entry name" value="Phosphorylase Kinase, domain 1"/>
    <property type="match status" value="1"/>
</dbReference>
<dbReference type="FunFam" id="1.10.510.10:FF:000040">
    <property type="entry name" value="Mitogen-activated protein kinase"/>
    <property type="match status" value="1"/>
</dbReference>
<dbReference type="PROSITE" id="PS00108">
    <property type="entry name" value="PROTEIN_KINASE_ST"/>
    <property type="match status" value="1"/>
</dbReference>
<dbReference type="InterPro" id="IPR017441">
    <property type="entry name" value="Protein_kinase_ATP_BS"/>
</dbReference>
<dbReference type="Proteomes" id="UP000041254">
    <property type="component" value="Unassembled WGS sequence"/>
</dbReference>
<accession>A0A0G4GVS2</accession>
<keyword evidence="3 10" id="KW-0723">Serine/threonine-protein kinase</keyword>
<dbReference type="GO" id="GO:0005524">
    <property type="term" value="F:ATP binding"/>
    <property type="evidence" value="ECO:0007669"/>
    <property type="project" value="UniProtKB-UniRule"/>
</dbReference>
<dbReference type="AlphaFoldDB" id="A0A0G4GVS2"/>
<dbReference type="OrthoDB" id="192887at2759"/>
<feature type="domain" description="Protein kinase" evidence="12">
    <location>
        <begin position="51"/>
        <end position="343"/>
    </location>
</feature>
<dbReference type="InParanoid" id="A0A0G4GVS2"/>
<dbReference type="GO" id="GO:0004707">
    <property type="term" value="F:MAP kinase activity"/>
    <property type="evidence" value="ECO:0007669"/>
    <property type="project" value="UniProtKB-EC"/>
</dbReference>
<keyword evidence="11" id="KW-0460">Magnesium</keyword>
<dbReference type="SMART" id="SM00220">
    <property type="entry name" value="S_TKc"/>
    <property type="match status" value="1"/>
</dbReference>
<keyword evidence="8 9" id="KW-0067">ATP-binding</keyword>
<dbReference type="EMBL" id="CDMY01000840">
    <property type="protein sequence ID" value="CEM34961.1"/>
    <property type="molecule type" value="Genomic_DNA"/>
</dbReference>
<evidence type="ECO:0000256" key="5">
    <source>
        <dbReference type="ARBA" id="ARBA00022679"/>
    </source>
</evidence>
<evidence type="ECO:0000256" key="8">
    <source>
        <dbReference type="ARBA" id="ARBA00022840"/>
    </source>
</evidence>
<keyword evidence="5 11" id="KW-0808">Transferase</keyword>
<dbReference type="OMA" id="NRYTDLN"/>
<dbReference type="PROSITE" id="PS01351">
    <property type="entry name" value="MAPK"/>
    <property type="match status" value="1"/>
</dbReference>
<evidence type="ECO:0000256" key="7">
    <source>
        <dbReference type="ARBA" id="ARBA00022777"/>
    </source>
</evidence>
<dbReference type="InterPro" id="IPR000719">
    <property type="entry name" value="Prot_kinase_dom"/>
</dbReference>
<evidence type="ECO:0000256" key="1">
    <source>
        <dbReference type="ARBA" id="ARBA00001946"/>
    </source>
</evidence>
<dbReference type="InterPro" id="IPR003527">
    <property type="entry name" value="MAP_kinase_CS"/>
</dbReference>
<comment type="cofactor">
    <cofactor evidence="1 11">
        <name>Mg(2+)</name>
        <dbReference type="ChEBI" id="CHEBI:18420"/>
    </cofactor>
</comment>